<organism evidence="1 2">
    <name type="scientific">Lichenifustis flavocetrariae</name>
    <dbReference type="NCBI Taxonomy" id="2949735"/>
    <lineage>
        <taxon>Bacteria</taxon>
        <taxon>Pseudomonadati</taxon>
        <taxon>Pseudomonadota</taxon>
        <taxon>Alphaproteobacteria</taxon>
        <taxon>Hyphomicrobiales</taxon>
        <taxon>Lichenihabitantaceae</taxon>
        <taxon>Lichenifustis</taxon>
    </lineage>
</organism>
<dbReference type="RefSeq" id="WP_282587291.1">
    <property type="nucleotide sequence ID" value="NZ_JAMOIM010000019.1"/>
</dbReference>
<protein>
    <submittedName>
        <fullName evidence="1">Uncharacterized protein</fullName>
    </submittedName>
</protein>
<name>A0AA41Z7X5_9HYPH</name>
<sequence>MTVAVPLTLGQLQGAGVFASSRQSMIGLGMPHLTACGLSETWLLKELGHRHWQLIAQASGLERPVFRDRAGDTVYAAFCGVAIRDARFDALREHDDLLIASDIARVSRTQFASRHHLSREGRALGVVEMLSVFVKRAAPGQNRSIVRVAVAGLGQMPLRPEFTDLTTRVPSLRGGDWTEHFGFRADDAEVLESTTILPCPSQDFNGAGLLYFSSFQSAVDRLEWATFGARYPALTTTARDIVYHGNVDIGEPIIVALCGLRETADHLDHWCRLTATRDGRVLADVFSKRKRLGFNG</sequence>
<dbReference type="Gene3D" id="3.10.129.10">
    <property type="entry name" value="Hotdog Thioesterase"/>
    <property type="match status" value="1"/>
</dbReference>
<dbReference type="AlphaFoldDB" id="A0AA41Z7X5"/>
<evidence type="ECO:0000313" key="1">
    <source>
        <dbReference type="EMBL" id="MCW6510917.1"/>
    </source>
</evidence>
<accession>A0AA41Z7X5</accession>
<keyword evidence="2" id="KW-1185">Reference proteome</keyword>
<dbReference type="InterPro" id="IPR024091">
    <property type="entry name" value="LnmK-like_bifun_acyl/decarbox"/>
</dbReference>
<dbReference type="NCBIfam" id="TIGR04098">
    <property type="entry name" value="LnmK_bifunc"/>
    <property type="match status" value="1"/>
</dbReference>
<dbReference type="NCBIfam" id="TIGR04099">
    <property type="entry name" value="biosn_Pnap_2097"/>
    <property type="match status" value="1"/>
</dbReference>
<gene>
    <name evidence="1" type="ORF">M8523_23195</name>
</gene>
<dbReference type="EMBL" id="JAMOIM010000019">
    <property type="protein sequence ID" value="MCW6510917.1"/>
    <property type="molecule type" value="Genomic_DNA"/>
</dbReference>
<evidence type="ECO:0000313" key="2">
    <source>
        <dbReference type="Proteomes" id="UP001165667"/>
    </source>
</evidence>
<dbReference type="Proteomes" id="UP001165667">
    <property type="component" value="Unassembled WGS sequence"/>
</dbReference>
<comment type="caution">
    <text evidence="1">The sequence shown here is derived from an EMBL/GenBank/DDBJ whole genome shotgun (WGS) entry which is preliminary data.</text>
</comment>
<proteinExistence type="predicted"/>
<reference evidence="1" key="1">
    <citation type="submission" date="2022-05" db="EMBL/GenBank/DDBJ databases">
        <authorList>
            <person name="Pankratov T."/>
        </authorList>
    </citation>
    <scope>NUCLEOTIDE SEQUENCE</scope>
    <source>
        <strain evidence="1">BP6-180914</strain>
    </source>
</reference>